<feature type="region of interest" description="Disordered" evidence="1">
    <location>
        <begin position="1"/>
        <end position="52"/>
    </location>
</feature>
<dbReference type="EMBL" id="VSRR010005370">
    <property type="protein sequence ID" value="MPC42263.1"/>
    <property type="molecule type" value="Genomic_DNA"/>
</dbReference>
<proteinExistence type="predicted"/>
<feature type="compositionally biased region" description="Polar residues" evidence="1">
    <location>
        <begin position="24"/>
        <end position="47"/>
    </location>
</feature>
<protein>
    <submittedName>
        <fullName evidence="2">Uncharacterized protein</fullName>
    </submittedName>
</protein>
<name>A0A5B7FAX3_PORTR</name>
<sequence length="76" mass="8431">MEILKQAHLIGPETPPPPPPLQPATASRSHSQCHSQPLTPTTVTVNEGSKESNETDMLTSFLHYEYQQDKYSLELG</sequence>
<evidence type="ECO:0000313" key="2">
    <source>
        <dbReference type="EMBL" id="MPC42263.1"/>
    </source>
</evidence>
<evidence type="ECO:0000313" key="3">
    <source>
        <dbReference type="Proteomes" id="UP000324222"/>
    </source>
</evidence>
<reference evidence="2 3" key="1">
    <citation type="submission" date="2019-05" db="EMBL/GenBank/DDBJ databases">
        <title>Another draft genome of Portunus trituberculatus and its Hox gene families provides insights of decapod evolution.</title>
        <authorList>
            <person name="Jeong J.-H."/>
            <person name="Song I."/>
            <person name="Kim S."/>
            <person name="Choi T."/>
            <person name="Kim D."/>
            <person name="Ryu S."/>
            <person name="Kim W."/>
        </authorList>
    </citation>
    <scope>NUCLEOTIDE SEQUENCE [LARGE SCALE GENOMIC DNA]</scope>
    <source>
        <tissue evidence="2">Muscle</tissue>
    </source>
</reference>
<gene>
    <name evidence="2" type="ORF">E2C01_035882</name>
</gene>
<dbReference type="Proteomes" id="UP000324222">
    <property type="component" value="Unassembled WGS sequence"/>
</dbReference>
<organism evidence="2 3">
    <name type="scientific">Portunus trituberculatus</name>
    <name type="common">Swimming crab</name>
    <name type="synonym">Neptunus trituberculatus</name>
    <dbReference type="NCBI Taxonomy" id="210409"/>
    <lineage>
        <taxon>Eukaryota</taxon>
        <taxon>Metazoa</taxon>
        <taxon>Ecdysozoa</taxon>
        <taxon>Arthropoda</taxon>
        <taxon>Crustacea</taxon>
        <taxon>Multicrustacea</taxon>
        <taxon>Malacostraca</taxon>
        <taxon>Eumalacostraca</taxon>
        <taxon>Eucarida</taxon>
        <taxon>Decapoda</taxon>
        <taxon>Pleocyemata</taxon>
        <taxon>Brachyura</taxon>
        <taxon>Eubrachyura</taxon>
        <taxon>Portunoidea</taxon>
        <taxon>Portunidae</taxon>
        <taxon>Portuninae</taxon>
        <taxon>Portunus</taxon>
    </lineage>
</organism>
<feature type="compositionally biased region" description="Pro residues" evidence="1">
    <location>
        <begin position="13"/>
        <end position="22"/>
    </location>
</feature>
<dbReference type="AlphaFoldDB" id="A0A5B7FAX3"/>
<evidence type="ECO:0000256" key="1">
    <source>
        <dbReference type="SAM" id="MobiDB-lite"/>
    </source>
</evidence>
<comment type="caution">
    <text evidence="2">The sequence shown here is derived from an EMBL/GenBank/DDBJ whole genome shotgun (WGS) entry which is preliminary data.</text>
</comment>
<accession>A0A5B7FAX3</accession>
<keyword evidence="3" id="KW-1185">Reference proteome</keyword>